<evidence type="ECO:0000313" key="1">
    <source>
        <dbReference type="EMBL" id="RKN07511.1"/>
    </source>
</evidence>
<reference evidence="2" key="2">
    <citation type="submission" date="2023-12" db="PDB data bank">
        <title>Crystal structure of a novel porphyran-binding carbohydrate binding module.</title>
        <authorList>
            <person name="Mei X.W."/>
            <person name="Chang Y.G."/>
        </authorList>
    </citation>
    <scope>X-RAY CRYSTALLOGRAPHY (2.50 ANGSTROMS) OF 302-460</scope>
</reference>
<dbReference type="PDB" id="8XMZ">
    <property type="method" value="X-ray"/>
    <property type="resolution" value="2.50 A"/>
    <property type="chains" value="A/B=302-460"/>
</dbReference>
<keyword evidence="2" id="KW-0002">3D-structure</keyword>
<gene>
    <name evidence="1" type="ORF">D7036_07445</name>
</gene>
<comment type="caution">
    <text evidence="1">The sequence shown here is derived from an EMBL/GenBank/DDBJ whole genome shotgun (WGS) entry which is preliminary data.</text>
</comment>
<evidence type="ECO:0007829" key="2">
    <source>
        <dbReference type="PDB" id="8XMZ"/>
    </source>
</evidence>
<accession>A0ACD6BAI2</accession>
<name>A0ACD6BAI2_9FLAO</name>
<dbReference type="EMBL" id="RAZW01000025">
    <property type="protein sequence ID" value="RKN07511.1"/>
    <property type="molecule type" value="Genomic_DNA"/>
</dbReference>
<sequence length="643" mass="71604">MKTKILFFLLFIATAYNYAQPPAPATGYRWVLWDQYSDEFDGNSLDRSKWRDYFQGWNGRAPAKFDPSTISVRNGDLQIRNKKLEVPEGQYTMAGGAVQSIEKTAHFGYYECKFKASRIAMSTTFWMSNPKKPILGPTNLTGDCANDKWSQELDICESIGGVFNGGSKFRTQMNFNTHYRYIDCNGAPEVFYSAGNNAVEGNGQDADADLIGSESWEDYHTYGCYWKDNKTFDFYVDDKFAGTVIGRTDVVDEPFTEPMGINMVTETYNWATPYPNDDQLADNAINTSYYDWIRSYRLLPILEPEFSGNGDVQIPNGDFETGNLSGWTGWGGTIRDITATNAYEGGFAGHIKGAGAHEKEVSLRPNTQYVLSAYIKVASGNIIFGIKENTANAQAIASTTLNNTEYQKVELSFTTGSETNLKLFLFAQQATDEGFGDNFEITSLGGDNRPTKPAIFTEEFSFVNDPVLNAQGNQLNLSYTYKANIDRELQIHIYNSASVEVFTQKMDALEGYGVNDLNIDIGSDLPADNYAIVVDLRPIDGADSEIIDSDATDNAVLSVTDLEEDVFSVELYPNPASSVVYFNTEKSAEVTSVDIYDMLGKKQLSTSIKENEKELDISTLTKGVYFVTFRIGKTKSTVKMLVE</sequence>
<organism evidence="1">
    <name type="scientific">Aquimarina sp. BL5</name>
    <dbReference type="NCBI Taxonomy" id="1714860"/>
    <lineage>
        <taxon>Bacteria</taxon>
        <taxon>Pseudomonadati</taxon>
        <taxon>Bacteroidota</taxon>
        <taxon>Flavobacteriia</taxon>
        <taxon>Flavobacteriales</taxon>
        <taxon>Flavobacteriaceae</taxon>
        <taxon>Aquimarina</taxon>
    </lineage>
</organism>
<proteinExistence type="evidence at protein level"/>
<reference evidence="1" key="1">
    <citation type="submission" date="2018-09" db="EMBL/GenBank/DDBJ databases">
        <authorList>
            <person name="Thomas T."/>
        </authorList>
    </citation>
    <scope>NUCLEOTIDE SEQUENCE</scope>
    <source>
        <strain evidence="1">BL5</strain>
    </source>
</reference>
<protein>
    <submittedName>
        <fullName evidence="1">T9SS C-terminal target domain-containing protein</fullName>
    </submittedName>
</protein>
<accession>A0A3A9W2N2</accession>